<reference evidence="3 4" key="1">
    <citation type="submission" date="2019-06" db="EMBL/GenBank/DDBJ databases">
        <title>A novel bacterium of genus Amaricoccus, isolated from marine sediment.</title>
        <authorList>
            <person name="Huang H."/>
            <person name="Mo K."/>
            <person name="Hu Y."/>
        </authorList>
    </citation>
    <scope>NUCLEOTIDE SEQUENCE [LARGE SCALE GENOMIC DNA]</scope>
    <source>
        <strain evidence="3 4">HB172011</strain>
    </source>
</reference>
<evidence type="ECO:0000313" key="3">
    <source>
        <dbReference type="EMBL" id="TPE49427.1"/>
    </source>
</evidence>
<keyword evidence="4" id="KW-1185">Reference proteome</keyword>
<keyword evidence="2" id="KW-0812">Transmembrane</keyword>
<evidence type="ECO:0000313" key="4">
    <source>
        <dbReference type="Proteomes" id="UP000319255"/>
    </source>
</evidence>
<dbReference type="AlphaFoldDB" id="A0A501WQA8"/>
<gene>
    <name evidence="3" type="ORF">FJM51_15000</name>
</gene>
<feature type="transmembrane region" description="Helical" evidence="2">
    <location>
        <begin position="12"/>
        <end position="36"/>
    </location>
</feature>
<feature type="region of interest" description="Disordered" evidence="1">
    <location>
        <begin position="74"/>
        <end position="127"/>
    </location>
</feature>
<evidence type="ECO:0000256" key="2">
    <source>
        <dbReference type="SAM" id="Phobius"/>
    </source>
</evidence>
<keyword evidence="2" id="KW-0472">Membrane</keyword>
<evidence type="ECO:0000256" key="1">
    <source>
        <dbReference type="SAM" id="MobiDB-lite"/>
    </source>
</evidence>
<accession>A0A501WQA8</accession>
<keyword evidence="2" id="KW-1133">Transmembrane helix</keyword>
<proteinExistence type="predicted"/>
<feature type="compositionally biased region" description="Basic and acidic residues" evidence="1">
    <location>
        <begin position="84"/>
        <end position="99"/>
    </location>
</feature>
<sequence>MSRPPRSRIVAAGFLIVWLILWGAAMILAVVMLGAAALGGDVFAGLFLVVWLAGASLGLYAASRKLWGILSGSGPAGRPPVSEPWHDGMAERPTLEPLDRASIPPGRSWRDDMPPRPPGSGGEEDRK</sequence>
<dbReference type="EMBL" id="VFRP01000015">
    <property type="protein sequence ID" value="TPE49427.1"/>
    <property type="molecule type" value="Genomic_DNA"/>
</dbReference>
<comment type="caution">
    <text evidence="3">The sequence shown here is derived from an EMBL/GenBank/DDBJ whole genome shotgun (WGS) entry which is preliminary data.</text>
</comment>
<feature type="transmembrane region" description="Helical" evidence="2">
    <location>
        <begin position="42"/>
        <end position="62"/>
    </location>
</feature>
<name>A0A501WQA8_9RHOB</name>
<organism evidence="3 4">
    <name type="scientific">Amaricoccus solimangrovi</name>
    <dbReference type="NCBI Taxonomy" id="2589815"/>
    <lineage>
        <taxon>Bacteria</taxon>
        <taxon>Pseudomonadati</taxon>
        <taxon>Pseudomonadota</taxon>
        <taxon>Alphaproteobacteria</taxon>
        <taxon>Rhodobacterales</taxon>
        <taxon>Paracoccaceae</taxon>
        <taxon>Amaricoccus</taxon>
    </lineage>
</organism>
<dbReference type="Proteomes" id="UP000319255">
    <property type="component" value="Unassembled WGS sequence"/>
</dbReference>
<dbReference type="RefSeq" id="WP_140454948.1">
    <property type="nucleotide sequence ID" value="NZ_VFRP01000015.1"/>
</dbReference>
<protein>
    <submittedName>
        <fullName evidence="3">Uncharacterized protein</fullName>
    </submittedName>
</protein>